<sequence length="105" mass="11311">MSAPVRYDSHRGARHQASPVSTPALPNQTRSTLPDVPRHLGPGHVRKGGIPAQVRSEAEFEALFGGLELVEPGITPTYRRHPDGPLEEDETDGTTSMYAGVAVEK</sequence>
<gene>
    <name evidence="2" type="ORF">GCM10010121_049780</name>
</gene>
<proteinExistence type="predicted"/>
<organism evidence="2 3">
    <name type="scientific">Streptomyces brasiliensis</name>
    <dbReference type="NCBI Taxonomy" id="1954"/>
    <lineage>
        <taxon>Bacteria</taxon>
        <taxon>Bacillati</taxon>
        <taxon>Actinomycetota</taxon>
        <taxon>Actinomycetes</taxon>
        <taxon>Kitasatosporales</taxon>
        <taxon>Streptomycetaceae</taxon>
        <taxon>Streptomyces</taxon>
    </lineage>
</organism>
<reference evidence="2" key="1">
    <citation type="journal article" date="2014" name="Int. J. Syst. Evol. Microbiol.">
        <title>Complete genome sequence of Corynebacterium casei LMG S-19264T (=DSM 44701T), isolated from a smear-ripened cheese.</title>
        <authorList>
            <consortium name="US DOE Joint Genome Institute (JGI-PGF)"/>
            <person name="Walter F."/>
            <person name="Albersmeier A."/>
            <person name="Kalinowski J."/>
            <person name="Ruckert C."/>
        </authorList>
    </citation>
    <scope>NUCLEOTIDE SEQUENCE</scope>
    <source>
        <strain evidence="2">JCM 3086</strain>
    </source>
</reference>
<dbReference type="EMBL" id="BMQA01000017">
    <property type="protein sequence ID" value="GGJ32673.1"/>
    <property type="molecule type" value="Genomic_DNA"/>
</dbReference>
<dbReference type="Pfam" id="PF04672">
    <property type="entry name" value="Methyltransf_19"/>
    <property type="match status" value="1"/>
</dbReference>
<dbReference type="InterPro" id="IPR029063">
    <property type="entry name" value="SAM-dependent_MTases_sf"/>
</dbReference>
<dbReference type="AlphaFoldDB" id="A0A917KW66"/>
<feature type="compositionally biased region" description="Polar residues" evidence="1">
    <location>
        <begin position="18"/>
        <end position="32"/>
    </location>
</feature>
<name>A0A917KW66_9ACTN</name>
<evidence type="ECO:0000313" key="2">
    <source>
        <dbReference type="EMBL" id="GGJ32673.1"/>
    </source>
</evidence>
<dbReference type="RefSeq" id="WP_229840697.1">
    <property type="nucleotide sequence ID" value="NZ_BMQA01000017.1"/>
</dbReference>
<protein>
    <submittedName>
        <fullName evidence="2">Uncharacterized protein</fullName>
    </submittedName>
</protein>
<comment type="caution">
    <text evidence="2">The sequence shown here is derived from an EMBL/GenBank/DDBJ whole genome shotgun (WGS) entry which is preliminary data.</text>
</comment>
<reference evidence="2" key="2">
    <citation type="submission" date="2020-09" db="EMBL/GenBank/DDBJ databases">
        <authorList>
            <person name="Sun Q."/>
            <person name="Ohkuma M."/>
        </authorList>
    </citation>
    <scope>NUCLEOTIDE SEQUENCE</scope>
    <source>
        <strain evidence="2">JCM 3086</strain>
    </source>
</reference>
<dbReference type="InterPro" id="IPR006764">
    <property type="entry name" value="SAM_dep_MeTrfase_SAV2177_type"/>
</dbReference>
<dbReference type="Gene3D" id="3.40.50.150">
    <property type="entry name" value="Vaccinia Virus protein VP39"/>
    <property type="match status" value="1"/>
</dbReference>
<evidence type="ECO:0000256" key="1">
    <source>
        <dbReference type="SAM" id="MobiDB-lite"/>
    </source>
</evidence>
<accession>A0A917KW66</accession>
<evidence type="ECO:0000313" key="3">
    <source>
        <dbReference type="Proteomes" id="UP000657574"/>
    </source>
</evidence>
<feature type="region of interest" description="Disordered" evidence="1">
    <location>
        <begin position="73"/>
        <end position="105"/>
    </location>
</feature>
<dbReference type="Proteomes" id="UP000657574">
    <property type="component" value="Unassembled WGS sequence"/>
</dbReference>
<feature type="region of interest" description="Disordered" evidence="1">
    <location>
        <begin position="1"/>
        <end position="49"/>
    </location>
</feature>
<keyword evidence="3" id="KW-1185">Reference proteome</keyword>